<name>A0ACC1TII1_9AGAR</name>
<organism evidence="1 2">
    <name type="scientific">Lentinula aff. lateritia</name>
    <dbReference type="NCBI Taxonomy" id="2804960"/>
    <lineage>
        <taxon>Eukaryota</taxon>
        <taxon>Fungi</taxon>
        <taxon>Dikarya</taxon>
        <taxon>Basidiomycota</taxon>
        <taxon>Agaricomycotina</taxon>
        <taxon>Agaricomycetes</taxon>
        <taxon>Agaricomycetidae</taxon>
        <taxon>Agaricales</taxon>
        <taxon>Marasmiineae</taxon>
        <taxon>Omphalotaceae</taxon>
        <taxon>Lentinula</taxon>
    </lineage>
</organism>
<sequence>MATVWWKILYTLTFVWLNILPLLSTINLRPLCDAPGFSSISLCANFHTSDHPLHPLWADFPCLINVQSSTFKQLLDNSVGGSGLSLDVKKAEMAMSDLVVLVKFSELTGKDILADVLLNFAHDARRTGRGLQTLGSKVGGAVDLILAVNEYALAKLSSIPPSASIVPQVLVPFNSVSSLKKIFLHAFAESMHTLSTIIQRLILLAEVELSNLEKLEDHLSLIHEIVSREDSSISCAKAELLGEIWTWLGGNQRQLRGHDAHLELLRGIGLYRKQALAHVVSALQILRALSDDMEDMRERMVIPDLVGAQIPLEVQIGSIQLGVQRLRDSKVLAKEKEEGAMQSVAIMKGP</sequence>
<dbReference type="Proteomes" id="UP001163835">
    <property type="component" value="Unassembled WGS sequence"/>
</dbReference>
<dbReference type="EMBL" id="MU796069">
    <property type="protein sequence ID" value="KAJ3804359.1"/>
    <property type="molecule type" value="Genomic_DNA"/>
</dbReference>
<comment type="caution">
    <text evidence="1">The sequence shown here is derived from an EMBL/GenBank/DDBJ whole genome shotgun (WGS) entry which is preliminary data.</text>
</comment>
<protein>
    <submittedName>
        <fullName evidence="1">Uncharacterized protein</fullName>
    </submittedName>
</protein>
<evidence type="ECO:0000313" key="2">
    <source>
        <dbReference type="Proteomes" id="UP001163835"/>
    </source>
</evidence>
<gene>
    <name evidence="1" type="ORF">F5876DRAFT_53496</name>
</gene>
<accession>A0ACC1TII1</accession>
<proteinExistence type="predicted"/>
<evidence type="ECO:0000313" key="1">
    <source>
        <dbReference type="EMBL" id="KAJ3804359.1"/>
    </source>
</evidence>
<reference evidence="1" key="1">
    <citation type="submission" date="2022-09" db="EMBL/GenBank/DDBJ databases">
        <title>A Global Phylogenomic Analysis of the Shiitake Genus Lentinula.</title>
        <authorList>
            <consortium name="DOE Joint Genome Institute"/>
            <person name="Sierra-Patev S."/>
            <person name="Min B."/>
            <person name="Naranjo-Ortiz M."/>
            <person name="Looney B."/>
            <person name="Konkel Z."/>
            <person name="Slot J.C."/>
            <person name="Sakamoto Y."/>
            <person name="Steenwyk J.L."/>
            <person name="Rokas A."/>
            <person name="Carro J."/>
            <person name="Camarero S."/>
            <person name="Ferreira P."/>
            <person name="Molpeceres G."/>
            <person name="Ruiz-Duenas F.J."/>
            <person name="Serrano A."/>
            <person name="Henrissat B."/>
            <person name="Drula E."/>
            <person name="Hughes K.W."/>
            <person name="Mata J.L."/>
            <person name="Ishikawa N.K."/>
            <person name="Vargas-Isla R."/>
            <person name="Ushijima S."/>
            <person name="Smith C.A."/>
            <person name="Ahrendt S."/>
            <person name="Andreopoulos W."/>
            <person name="He G."/>
            <person name="Labutti K."/>
            <person name="Lipzen A."/>
            <person name="Ng V."/>
            <person name="Riley R."/>
            <person name="Sandor L."/>
            <person name="Barry K."/>
            <person name="Martinez A.T."/>
            <person name="Xiao Y."/>
            <person name="Gibbons J.G."/>
            <person name="Terashima K."/>
            <person name="Grigoriev I.V."/>
            <person name="Hibbett D.S."/>
        </authorList>
    </citation>
    <scope>NUCLEOTIDE SEQUENCE</scope>
    <source>
        <strain evidence="1">TMI1499</strain>
    </source>
</reference>
<keyword evidence="2" id="KW-1185">Reference proteome</keyword>